<reference evidence="1" key="1">
    <citation type="submission" date="2020-05" db="EMBL/GenBank/DDBJ databases">
        <title>Large-scale comparative analyses of tick genomes elucidate their genetic diversity and vector capacities.</title>
        <authorList>
            <person name="Jia N."/>
            <person name="Wang J."/>
            <person name="Shi W."/>
            <person name="Du L."/>
            <person name="Sun Y."/>
            <person name="Zhan W."/>
            <person name="Jiang J."/>
            <person name="Wang Q."/>
            <person name="Zhang B."/>
            <person name="Ji P."/>
            <person name="Sakyi L.B."/>
            <person name="Cui X."/>
            <person name="Yuan T."/>
            <person name="Jiang B."/>
            <person name="Yang W."/>
            <person name="Lam T.T.-Y."/>
            <person name="Chang Q."/>
            <person name="Ding S."/>
            <person name="Wang X."/>
            <person name="Zhu J."/>
            <person name="Ruan X."/>
            <person name="Zhao L."/>
            <person name="Wei J."/>
            <person name="Que T."/>
            <person name="Du C."/>
            <person name="Cheng J."/>
            <person name="Dai P."/>
            <person name="Han X."/>
            <person name="Huang E."/>
            <person name="Gao Y."/>
            <person name="Liu J."/>
            <person name="Shao H."/>
            <person name="Ye R."/>
            <person name="Li L."/>
            <person name="Wei W."/>
            <person name="Wang X."/>
            <person name="Wang C."/>
            <person name="Yang T."/>
            <person name="Huo Q."/>
            <person name="Li W."/>
            <person name="Guo W."/>
            <person name="Chen H."/>
            <person name="Zhou L."/>
            <person name="Ni X."/>
            <person name="Tian J."/>
            <person name="Zhou Y."/>
            <person name="Sheng Y."/>
            <person name="Liu T."/>
            <person name="Pan Y."/>
            <person name="Xia L."/>
            <person name="Li J."/>
            <person name="Zhao F."/>
            <person name="Cao W."/>
        </authorList>
    </citation>
    <scope>NUCLEOTIDE SEQUENCE</scope>
    <source>
        <strain evidence="1">Hyas-2018</strain>
    </source>
</reference>
<proteinExistence type="predicted"/>
<dbReference type="Proteomes" id="UP000821845">
    <property type="component" value="Chromosome 2"/>
</dbReference>
<accession>A0ACB7SWU1</accession>
<sequence>MSTAPKPEAVSENASSPTQQPSDTQQQVRREETSAGEHRHAAAAHDGSKSPRLTGDAATSGRKSPTSEVHRPKRTPSSPSSATTASLSSGQSSFRLSQEERRSTNLTRAEGRCVMETGTRSTAAMYTCPWVRVNSNENQDLAEIRKSHHQIRKDDPKCRDAARAVAAERYPGEHLDSAVPALAHRHPNPIHGSAPQDLATRTLLIGSYAMCIGIIALCVVALVRAMTAATDTTALTTSSGTLYGKRVTTSSGAKINQFLGVPYALNTAGSRRFRDPVPLGRFHLDVWKAHEIGPACTQLLNGSVHGSEDCLRLSIWAPAYDDAKQKKIVVLALTGDWFQTGNTASDGAARWAELAAGIDGVVVAPNHRLGVFGFLDVGVRGLLGNVALQDLLLAMTWIERNAEALNVDMDNMTAFGLGSGAYMLSLLLMSSTSANDTLFKRAFLQGPCPTAPLPRNSPETGRWYLARMSQDVGCYQPRIADQADCLRSVNQELLVEASLGLGQPIRFVPSAFNGETLTSLHETASFAGVEVLLGSDVSEGKRLYDYVIIPWAKDSRNSTNLRASDVFESLRTFLKGSAAGLDAASRDDAMKVVASNDMVETIVHLFTTCASKKMAAAVSE</sequence>
<gene>
    <name evidence="1" type="ORF">HPB50_008330</name>
</gene>
<comment type="caution">
    <text evidence="1">The sequence shown here is derived from an EMBL/GenBank/DDBJ whole genome shotgun (WGS) entry which is preliminary data.</text>
</comment>
<evidence type="ECO:0000313" key="1">
    <source>
        <dbReference type="EMBL" id="KAH6938283.1"/>
    </source>
</evidence>
<dbReference type="EMBL" id="CM023482">
    <property type="protein sequence ID" value="KAH6938283.1"/>
    <property type="molecule type" value="Genomic_DNA"/>
</dbReference>
<organism evidence="1 2">
    <name type="scientific">Hyalomma asiaticum</name>
    <name type="common">Tick</name>
    <dbReference type="NCBI Taxonomy" id="266040"/>
    <lineage>
        <taxon>Eukaryota</taxon>
        <taxon>Metazoa</taxon>
        <taxon>Ecdysozoa</taxon>
        <taxon>Arthropoda</taxon>
        <taxon>Chelicerata</taxon>
        <taxon>Arachnida</taxon>
        <taxon>Acari</taxon>
        <taxon>Parasitiformes</taxon>
        <taxon>Ixodida</taxon>
        <taxon>Ixodoidea</taxon>
        <taxon>Ixodidae</taxon>
        <taxon>Hyalomminae</taxon>
        <taxon>Hyalomma</taxon>
    </lineage>
</organism>
<keyword evidence="2" id="KW-1185">Reference proteome</keyword>
<name>A0ACB7SWU1_HYAAI</name>
<evidence type="ECO:0000313" key="2">
    <source>
        <dbReference type="Proteomes" id="UP000821845"/>
    </source>
</evidence>
<protein>
    <submittedName>
        <fullName evidence="1">Uncharacterized protein</fullName>
    </submittedName>
</protein>